<organism evidence="1 2">
    <name type="scientific">Neokomagataea tanensis NBRC 106556</name>
    <dbReference type="NCBI Taxonomy" id="1223519"/>
    <lineage>
        <taxon>Bacteria</taxon>
        <taxon>Pseudomonadati</taxon>
        <taxon>Pseudomonadota</taxon>
        <taxon>Alphaproteobacteria</taxon>
        <taxon>Acetobacterales</taxon>
        <taxon>Acetobacteraceae</taxon>
        <taxon>Neokomagataea</taxon>
    </lineage>
</organism>
<dbReference type="Proteomes" id="UP001062443">
    <property type="component" value="Unassembled WGS sequence"/>
</dbReference>
<accession>A0ABQ0QL45</accession>
<protein>
    <submittedName>
        <fullName evidence="1">Uncharacterized protein</fullName>
    </submittedName>
</protein>
<evidence type="ECO:0000313" key="2">
    <source>
        <dbReference type="Proteomes" id="UP001062443"/>
    </source>
</evidence>
<dbReference type="RefSeq" id="WP_068173777.1">
    <property type="nucleotide sequence ID" value="NZ_BAQB01000061.1"/>
</dbReference>
<name>A0ABQ0QL45_9PROT</name>
<proteinExistence type="predicted"/>
<dbReference type="EMBL" id="BAQB01000061">
    <property type="protein sequence ID" value="GBR48814.1"/>
    <property type="molecule type" value="Genomic_DNA"/>
</dbReference>
<gene>
    <name evidence="1" type="ORF">AA106556_1889</name>
</gene>
<dbReference type="PROSITE" id="PS51257">
    <property type="entry name" value="PROKAR_LIPOPROTEIN"/>
    <property type="match status" value="1"/>
</dbReference>
<comment type="caution">
    <text evidence="1">The sequence shown here is derived from an EMBL/GenBank/DDBJ whole genome shotgun (WGS) entry which is preliminary data.</text>
</comment>
<keyword evidence="2" id="KW-1185">Reference proteome</keyword>
<sequence length="140" mass="15838">MKRILLLTLCLPSLVACEHVAPPVQQGPAVDIYKTLKAFDQVGAVRFPLLRNGSVLPPELHQRLTWTSSKSSHETLTLLAEHIGYTLIDHRRTNHDDMKTVISGINRPINEYLKEFAAVNENYILTVDFNNHIIEVNDNV</sequence>
<evidence type="ECO:0000313" key="1">
    <source>
        <dbReference type="EMBL" id="GBR48814.1"/>
    </source>
</evidence>
<reference evidence="1" key="1">
    <citation type="submission" date="2013-04" db="EMBL/GenBank/DDBJ databases">
        <title>The genome sequencing project of 58 acetic acid bacteria.</title>
        <authorList>
            <person name="Okamoto-Kainuma A."/>
            <person name="Ishikawa M."/>
            <person name="Umino S."/>
            <person name="Koizumi Y."/>
            <person name="Shiwa Y."/>
            <person name="Yoshikawa H."/>
            <person name="Matsutani M."/>
            <person name="Matsushita K."/>
        </authorList>
    </citation>
    <scope>NUCLEOTIDE SEQUENCE</scope>
    <source>
        <strain evidence="1">NBRC 106556</strain>
    </source>
</reference>